<dbReference type="STRING" id="1217970.SAMN05444002_3246"/>
<gene>
    <name evidence="1" type="ORF">SAMN05444002_3246</name>
</gene>
<dbReference type="Proteomes" id="UP000184932">
    <property type="component" value="Unassembled WGS sequence"/>
</dbReference>
<proteinExistence type="predicted"/>
<sequence>MIRWLWKWVKRLLVVAALLIAALLAPVGYVEVACRGGDPVAGDYAPLLPPQWHRAEGRTLMTYPEWHIVHAYDDYAQVITEGDPHDFGYLRAVGGFWGSLCALSEASPPHGGFDWTTKQTIYVIGVSFTAELMLKAAYEETVGRFYTWRRGPGHSALDILSARQARDYAAFLQQTPWYKWDFKADIAEQAAATQGTPRDNERRLALGIEFSAKAAYAGVIEQAVAGVGADALRLRMVVQATPEQVAGLAGVDLVETRPEGLVLETPRYRELTGLMKEMAARGVEFTEIAGNDDIMLTALAAAPLPGALYAKDRQGYGDTRSLLLMKVADLAAFLRENGAMVEHVHDY</sequence>
<accession>A0A1N6HBM4</accession>
<dbReference type="EMBL" id="FSRL01000001">
    <property type="protein sequence ID" value="SIO17241.1"/>
    <property type="molecule type" value="Genomic_DNA"/>
</dbReference>
<keyword evidence="2" id="KW-1185">Reference proteome</keyword>
<protein>
    <submittedName>
        <fullName evidence="1">Uncharacterized protein</fullName>
    </submittedName>
</protein>
<dbReference type="AlphaFoldDB" id="A0A1N6HBM4"/>
<dbReference type="RefSeq" id="WP_342745210.1">
    <property type="nucleotide sequence ID" value="NZ_FSRL01000001.1"/>
</dbReference>
<organism evidence="1 2">
    <name type="scientific">Vannielia litorea</name>
    <dbReference type="NCBI Taxonomy" id="1217970"/>
    <lineage>
        <taxon>Bacteria</taxon>
        <taxon>Pseudomonadati</taxon>
        <taxon>Pseudomonadota</taxon>
        <taxon>Alphaproteobacteria</taxon>
        <taxon>Rhodobacterales</taxon>
        <taxon>Paracoccaceae</taxon>
        <taxon>Vannielia</taxon>
    </lineage>
</organism>
<evidence type="ECO:0000313" key="2">
    <source>
        <dbReference type="Proteomes" id="UP000184932"/>
    </source>
</evidence>
<evidence type="ECO:0000313" key="1">
    <source>
        <dbReference type="EMBL" id="SIO17241.1"/>
    </source>
</evidence>
<reference evidence="2" key="1">
    <citation type="submission" date="2016-11" db="EMBL/GenBank/DDBJ databases">
        <authorList>
            <person name="Varghese N."/>
            <person name="Submissions S."/>
        </authorList>
    </citation>
    <scope>NUCLEOTIDE SEQUENCE [LARGE SCALE GENOMIC DNA]</scope>
    <source>
        <strain evidence="2">DSM 29440</strain>
    </source>
</reference>
<name>A0A1N6HBM4_9RHOB</name>